<protein>
    <submittedName>
        <fullName evidence="8">RagB/SusD family nutrient uptake outer membrane protein</fullName>
    </submittedName>
</protein>
<dbReference type="Pfam" id="PF14322">
    <property type="entry name" value="SusD-like_3"/>
    <property type="match status" value="1"/>
</dbReference>
<accession>A0ABW4Y3S5</accession>
<dbReference type="SUPFAM" id="SSF48452">
    <property type="entry name" value="TPR-like"/>
    <property type="match status" value="1"/>
</dbReference>
<reference evidence="9" key="1">
    <citation type="journal article" date="2019" name="Int. J. Syst. Evol. Microbiol.">
        <title>The Global Catalogue of Microorganisms (GCM) 10K type strain sequencing project: providing services to taxonomists for standard genome sequencing and annotation.</title>
        <authorList>
            <consortium name="The Broad Institute Genomics Platform"/>
            <consortium name="The Broad Institute Genome Sequencing Center for Infectious Disease"/>
            <person name="Wu L."/>
            <person name="Ma J."/>
        </authorList>
    </citation>
    <scope>NUCLEOTIDE SEQUENCE [LARGE SCALE GENOMIC DNA]</scope>
    <source>
        <strain evidence="9">JCM 3389</strain>
    </source>
</reference>
<evidence type="ECO:0000256" key="2">
    <source>
        <dbReference type="ARBA" id="ARBA00006275"/>
    </source>
</evidence>
<evidence type="ECO:0000313" key="9">
    <source>
        <dbReference type="Proteomes" id="UP001597342"/>
    </source>
</evidence>
<keyword evidence="3" id="KW-0732">Signal</keyword>
<dbReference type="Proteomes" id="UP001597342">
    <property type="component" value="Unassembled WGS sequence"/>
</dbReference>
<evidence type="ECO:0000313" key="8">
    <source>
        <dbReference type="EMBL" id="MFD2101306.1"/>
    </source>
</evidence>
<dbReference type="InterPro" id="IPR011990">
    <property type="entry name" value="TPR-like_helical_dom_sf"/>
</dbReference>
<keyword evidence="9" id="KW-1185">Reference proteome</keyword>
<dbReference type="InterPro" id="IPR033985">
    <property type="entry name" value="SusD-like_N"/>
</dbReference>
<comment type="caution">
    <text evidence="8">The sequence shown here is derived from an EMBL/GenBank/DDBJ whole genome shotgun (WGS) entry which is preliminary data.</text>
</comment>
<dbReference type="Pfam" id="PF07980">
    <property type="entry name" value="SusD_RagB"/>
    <property type="match status" value="1"/>
</dbReference>
<dbReference type="InterPro" id="IPR012944">
    <property type="entry name" value="SusD_RagB_dom"/>
</dbReference>
<dbReference type="EMBL" id="JBHUHU010000005">
    <property type="protein sequence ID" value="MFD2101306.1"/>
    <property type="molecule type" value="Genomic_DNA"/>
</dbReference>
<dbReference type="Gene3D" id="1.25.40.390">
    <property type="match status" value="1"/>
</dbReference>
<feature type="domain" description="SusD-like N-terminal" evidence="7">
    <location>
        <begin position="20"/>
        <end position="222"/>
    </location>
</feature>
<keyword evidence="5" id="KW-0998">Cell outer membrane</keyword>
<dbReference type="CDD" id="cd08977">
    <property type="entry name" value="SusD"/>
    <property type="match status" value="1"/>
</dbReference>
<evidence type="ECO:0000256" key="4">
    <source>
        <dbReference type="ARBA" id="ARBA00023136"/>
    </source>
</evidence>
<comment type="subcellular location">
    <subcellularLocation>
        <location evidence="1">Cell outer membrane</location>
    </subcellularLocation>
</comment>
<evidence type="ECO:0000259" key="7">
    <source>
        <dbReference type="Pfam" id="PF14322"/>
    </source>
</evidence>
<organism evidence="8 9">
    <name type="scientific">Flagellimonas iocasae</name>
    <dbReference type="NCBI Taxonomy" id="2055905"/>
    <lineage>
        <taxon>Bacteria</taxon>
        <taxon>Pseudomonadati</taxon>
        <taxon>Bacteroidota</taxon>
        <taxon>Flavobacteriia</taxon>
        <taxon>Flavobacteriales</taxon>
        <taxon>Flavobacteriaceae</taxon>
        <taxon>Flagellimonas</taxon>
    </lineage>
</organism>
<dbReference type="PROSITE" id="PS51257">
    <property type="entry name" value="PROKAR_LIPOPROTEIN"/>
    <property type="match status" value="1"/>
</dbReference>
<keyword evidence="4" id="KW-0472">Membrane</keyword>
<gene>
    <name evidence="8" type="ORF">ACFSJE_16065</name>
</gene>
<proteinExistence type="inferred from homology"/>
<evidence type="ECO:0000259" key="6">
    <source>
        <dbReference type="Pfam" id="PF07980"/>
    </source>
</evidence>
<comment type="similarity">
    <text evidence="2">Belongs to the SusD family.</text>
</comment>
<evidence type="ECO:0000256" key="5">
    <source>
        <dbReference type="ARBA" id="ARBA00023237"/>
    </source>
</evidence>
<dbReference type="RefSeq" id="WP_379831884.1">
    <property type="nucleotide sequence ID" value="NZ_JBHUHU010000005.1"/>
</dbReference>
<name>A0ABW4Y3S5_9FLAO</name>
<evidence type="ECO:0000256" key="1">
    <source>
        <dbReference type="ARBA" id="ARBA00004442"/>
    </source>
</evidence>
<feature type="domain" description="RagB/SusD" evidence="6">
    <location>
        <begin position="312"/>
        <end position="419"/>
    </location>
</feature>
<sequence>MKSITYSIFVLVALLVSCEDYLEIDPPKNQLAGENIFTESTTVDGVFAHIYAQFRDQAFTKGSTTGLSYLFGHYADELDHLSEGQPLTRSYYNNGVLATEGTGDLWNVSYNIIYDCNRILEGVNGSKSLDSALKDRFLGEAYFVRAFVHFYITNFFGEIPYITTTDYRVNQKVVRDDVESVYQHLEEDLLLATELLSETSGDGTNFRPNRWTAAALLSRVYLYQDKWQLALNEAELVIGNSGYGLEPNLDLVFLKDSPETLWQLDTGMEGENTDEAGTFVPVSAPPSNTALNTALLEAFEPGDARREQWVGSITDGSQTWYFPYKYKERMATDQTQECPILLRLVEAYLIAAEASAQLGNLEDGLDYLNAIRERATLDELGSMGREELLEAILQERRIELFSELGHRYFDLKRTGRADAVLGLLKPFWDPTDILLPLPEDELLKNPKLLPQNEGY</sequence>
<evidence type="ECO:0000256" key="3">
    <source>
        <dbReference type="ARBA" id="ARBA00022729"/>
    </source>
</evidence>